<evidence type="ECO:0000313" key="2">
    <source>
        <dbReference type="EMBL" id="MCF2872845.1"/>
    </source>
</evidence>
<dbReference type="RefSeq" id="WP_235227169.1">
    <property type="nucleotide sequence ID" value="NZ_JAKGAQ010000005.1"/>
</dbReference>
<dbReference type="Gene3D" id="3.10.180.10">
    <property type="entry name" value="2,3-Dihydroxybiphenyl 1,2-Dioxygenase, domain 1"/>
    <property type="match status" value="1"/>
</dbReference>
<comment type="caution">
    <text evidence="2">The sequence shown here is derived from an EMBL/GenBank/DDBJ whole genome shotgun (WGS) entry which is preliminary data.</text>
</comment>
<dbReference type="Pfam" id="PF00903">
    <property type="entry name" value="Glyoxalase"/>
    <property type="match status" value="1"/>
</dbReference>
<dbReference type="PROSITE" id="PS51819">
    <property type="entry name" value="VOC"/>
    <property type="match status" value="1"/>
</dbReference>
<name>A0ABS9CZZ4_9RHOB</name>
<dbReference type="EMBL" id="JAKGAQ010000005">
    <property type="protein sequence ID" value="MCF2872845.1"/>
    <property type="molecule type" value="Genomic_DNA"/>
</dbReference>
<evidence type="ECO:0000259" key="1">
    <source>
        <dbReference type="PROSITE" id="PS51819"/>
    </source>
</evidence>
<protein>
    <submittedName>
        <fullName evidence="2">VOC family protein</fullName>
    </submittedName>
</protein>
<organism evidence="2 3">
    <name type="scientific">Octadecabacter dasysiphoniae</name>
    <dbReference type="NCBI Taxonomy" id="2909341"/>
    <lineage>
        <taxon>Bacteria</taxon>
        <taxon>Pseudomonadati</taxon>
        <taxon>Pseudomonadota</taxon>
        <taxon>Alphaproteobacteria</taxon>
        <taxon>Rhodobacterales</taxon>
        <taxon>Roseobacteraceae</taxon>
        <taxon>Octadecabacter</taxon>
    </lineage>
</organism>
<gene>
    <name evidence="2" type="ORF">L0664_17390</name>
</gene>
<dbReference type="Proteomes" id="UP001200557">
    <property type="component" value="Unassembled WGS sequence"/>
</dbReference>
<dbReference type="InterPro" id="IPR004360">
    <property type="entry name" value="Glyas_Fos-R_dOase_dom"/>
</dbReference>
<keyword evidence="3" id="KW-1185">Reference proteome</keyword>
<dbReference type="InterPro" id="IPR029068">
    <property type="entry name" value="Glyas_Bleomycin-R_OHBP_Dase"/>
</dbReference>
<accession>A0ABS9CZZ4</accession>
<sequence>MAYLEHVNVTVTDPDATAAVLADLFDWQVRWSGDATGNGRSVHVGGEGFYVALYTGPDGVPLEAAHTSYREKAGLNHIGVVVDDLDAVETAVKAKGYETHSHADYEPGRRFYFKEENGVEIEVISYD</sequence>
<evidence type="ECO:0000313" key="3">
    <source>
        <dbReference type="Proteomes" id="UP001200557"/>
    </source>
</evidence>
<feature type="domain" description="VOC" evidence="1">
    <location>
        <begin position="3"/>
        <end position="126"/>
    </location>
</feature>
<dbReference type="InterPro" id="IPR037523">
    <property type="entry name" value="VOC_core"/>
</dbReference>
<dbReference type="CDD" id="cd06587">
    <property type="entry name" value="VOC"/>
    <property type="match status" value="1"/>
</dbReference>
<proteinExistence type="predicted"/>
<dbReference type="SUPFAM" id="SSF54593">
    <property type="entry name" value="Glyoxalase/Bleomycin resistance protein/Dihydroxybiphenyl dioxygenase"/>
    <property type="match status" value="1"/>
</dbReference>
<reference evidence="2 3" key="1">
    <citation type="submission" date="2022-01" db="EMBL/GenBank/DDBJ databases">
        <title>Octadecabacter sp. nov., isolated from a marine alga.</title>
        <authorList>
            <person name="Jin M.S."/>
            <person name="Kim H.M."/>
            <person name="Han D.M."/>
            <person name="Jung J.J."/>
            <person name="Jeon C.O."/>
        </authorList>
    </citation>
    <scope>NUCLEOTIDE SEQUENCE [LARGE SCALE GENOMIC DNA]</scope>
    <source>
        <strain evidence="2 3">G9-8</strain>
    </source>
</reference>